<feature type="region of interest" description="Disordered" evidence="1">
    <location>
        <begin position="1"/>
        <end position="21"/>
    </location>
</feature>
<comment type="caution">
    <text evidence="2">The sequence shown here is derived from an EMBL/GenBank/DDBJ whole genome shotgun (WGS) entry which is preliminary data.</text>
</comment>
<keyword evidence="3" id="KW-1185">Reference proteome</keyword>
<evidence type="ECO:0000313" key="2">
    <source>
        <dbReference type="EMBL" id="GHB32721.1"/>
    </source>
</evidence>
<organism evidence="2 3">
    <name type="scientific">Streptomyces chryseus</name>
    <dbReference type="NCBI Taxonomy" id="68186"/>
    <lineage>
        <taxon>Bacteria</taxon>
        <taxon>Bacillati</taxon>
        <taxon>Actinomycetota</taxon>
        <taxon>Actinomycetes</taxon>
        <taxon>Kitasatosporales</taxon>
        <taxon>Streptomycetaceae</taxon>
        <taxon>Streptomyces</taxon>
    </lineage>
</organism>
<evidence type="ECO:0000313" key="3">
    <source>
        <dbReference type="Proteomes" id="UP000599437"/>
    </source>
</evidence>
<dbReference type="EMBL" id="BMVO01000046">
    <property type="protein sequence ID" value="GHB32721.1"/>
    <property type="molecule type" value="Genomic_DNA"/>
</dbReference>
<evidence type="ECO:0000256" key="1">
    <source>
        <dbReference type="SAM" id="MobiDB-lite"/>
    </source>
</evidence>
<name>A0ABQ3EBV9_9ACTN</name>
<reference evidence="3" key="1">
    <citation type="journal article" date="2019" name="Int. J. Syst. Evol. Microbiol.">
        <title>The Global Catalogue of Microorganisms (GCM) 10K type strain sequencing project: providing services to taxonomists for standard genome sequencing and annotation.</title>
        <authorList>
            <consortium name="The Broad Institute Genomics Platform"/>
            <consortium name="The Broad Institute Genome Sequencing Center for Infectious Disease"/>
            <person name="Wu L."/>
            <person name="Ma J."/>
        </authorList>
    </citation>
    <scope>NUCLEOTIDE SEQUENCE [LARGE SCALE GENOMIC DNA]</scope>
    <source>
        <strain evidence="3">JCM 4737</strain>
    </source>
</reference>
<protein>
    <submittedName>
        <fullName evidence="2">Uncharacterized protein</fullName>
    </submittedName>
</protein>
<gene>
    <name evidence="2" type="ORF">GCM10010346_64970</name>
</gene>
<proteinExistence type="predicted"/>
<sequence length="75" mass="8167">MGGEGGEGSQGEDEGRSRCVHTRHHVPARYDFHPAEQLAELTIPRLARRITAGIQARATGLTVYLEHGQSPHAKP</sequence>
<dbReference type="Proteomes" id="UP000599437">
    <property type="component" value="Unassembled WGS sequence"/>
</dbReference>
<accession>A0ABQ3EBV9</accession>